<comment type="caution">
    <text evidence="4">The sequence shown here is derived from an EMBL/GenBank/DDBJ whole genome shotgun (WGS) entry which is preliminary data.</text>
</comment>
<name>A0AA47MCC5_MERPO</name>
<dbReference type="SMART" id="SM00409">
    <property type="entry name" value="IG"/>
    <property type="match status" value="12"/>
</dbReference>
<evidence type="ECO:0000313" key="4">
    <source>
        <dbReference type="EMBL" id="KAK0137464.1"/>
    </source>
</evidence>
<dbReference type="SUPFAM" id="SSF48726">
    <property type="entry name" value="Immunoglobulin"/>
    <property type="match status" value="12"/>
</dbReference>
<feature type="domain" description="Ig-like" evidence="3">
    <location>
        <begin position="967"/>
        <end position="1049"/>
    </location>
</feature>
<feature type="domain" description="Ig-like" evidence="3">
    <location>
        <begin position="266"/>
        <end position="345"/>
    </location>
</feature>
<feature type="domain" description="Ig-like" evidence="3">
    <location>
        <begin position="791"/>
        <end position="873"/>
    </location>
</feature>
<reference evidence="4" key="1">
    <citation type="journal article" date="2023" name="Front. Mar. Sci.">
        <title>A new Merluccius polli reference genome to investigate the effects of global change in West African waters.</title>
        <authorList>
            <person name="Mateo J.L."/>
            <person name="Blanco-Fernandez C."/>
            <person name="Garcia-Vazquez E."/>
            <person name="Machado-Schiaffino G."/>
        </authorList>
    </citation>
    <scope>NUCLEOTIDE SEQUENCE</scope>
    <source>
        <strain evidence="4">C29</strain>
        <tissue evidence="4">Fin</tissue>
    </source>
</reference>
<dbReference type="Pfam" id="PF13895">
    <property type="entry name" value="Ig_2"/>
    <property type="match status" value="6"/>
</dbReference>
<protein>
    <submittedName>
        <fullName evidence="4">Hemicentin-1</fullName>
    </submittedName>
</protein>
<feature type="domain" description="Ig-like" evidence="3">
    <location>
        <begin position="1143"/>
        <end position="1227"/>
    </location>
</feature>
<dbReference type="CDD" id="cd00096">
    <property type="entry name" value="Ig"/>
    <property type="match status" value="5"/>
</dbReference>
<dbReference type="PROSITE" id="PS50835">
    <property type="entry name" value="IG_LIKE"/>
    <property type="match status" value="11"/>
</dbReference>
<evidence type="ECO:0000256" key="1">
    <source>
        <dbReference type="SAM" id="MobiDB-lite"/>
    </source>
</evidence>
<organism evidence="4 5">
    <name type="scientific">Merluccius polli</name>
    <name type="common">Benguela hake</name>
    <name type="synonym">Merluccius cadenati</name>
    <dbReference type="NCBI Taxonomy" id="89951"/>
    <lineage>
        <taxon>Eukaryota</taxon>
        <taxon>Metazoa</taxon>
        <taxon>Chordata</taxon>
        <taxon>Craniata</taxon>
        <taxon>Vertebrata</taxon>
        <taxon>Euteleostomi</taxon>
        <taxon>Actinopterygii</taxon>
        <taxon>Neopterygii</taxon>
        <taxon>Teleostei</taxon>
        <taxon>Neoteleostei</taxon>
        <taxon>Acanthomorphata</taxon>
        <taxon>Zeiogadaria</taxon>
        <taxon>Gadariae</taxon>
        <taxon>Gadiformes</taxon>
        <taxon>Gadoidei</taxon>
        <taxon>Merlucciidae</taxon>
        <taxon>Merluccius</taxon>
    </lineage>
</organism>
<dbReference type="InterPro" id="IPR003598">
    <property type="entry name" value="Ig_sub2"/>
</dbReference>
<dbReference type="InterPro" id="IPR036179">
    <property type="entry name" value="Ig-like_dom_sf"/>
</dbReference>
<feature type="domain" description="Ig-like" evidence="3">
    <location>
        <begin position="615"/>
        <end position="697"/>
    </location>
</feature>
<dbReference type="Pfam" id="PF13927">
    <property type="entry name" value="Ig_3"/>
    <property type="match status" value="5"/>
</dbReference>
<dbReference type="InterPro" id="IPR013783">
    <property type="entry name" value="Ig-like_fold"/>
</dbReference>
<proteinExistence type="predicted"/>
<evidence type="ECO:0000256" key="2">
    <source>
        <dbReference type="SAM" id="Phobius"/>
    </source>
</evidence>
<feature type="domain" description="Ig-like" evidence="3">
    <location>
        <begin position="1056"/>
        <end position="1136"/>
    </location>
</feature>
<dbReference type="Proteomes" id="UP001174136">
    <property type="component" value="Unassembled WGS sequence"/>
</dbReference>
<accession>A0AA47MCC5</accession>
<keyword evidence="5" id="KW-1185">Reference proteome</keyword>
<feature type="transmembrane region" description="Helical" evidence="2">
    <location>
        <begin position="1237"/>
        <end position="1259"/>
    </location>
</feature>
<sequence>MQIVLNTAVEKNAVQGPSVMENEDQRPDSAEYKFRFITNQPDGKHTGDPGVTLSVTGVFKYLPITTALQGYDYWGATYTSSNVCALRGSTVEISCTYRYPKEQDGRNTTVQKTLWFTKRDGNKYVDLRSDTDYEDRVEYSCEDNSCNGKSTLRIRDLRLSDSAEFKFRFTTNHLKGKYTGDPGVTLSVTDLQVKVSFPDPTYPTLADLECHSMCGLAGPYIWIRSGQSVGRGRTYREYIVSKDNYSCAVEGYEHLPSPPVYAPKTPSVTVRPSGEIEEGSSVTLSCSSDANPAANYTWFKVNTDNSSRYMNQGQQLVLGPIKSSDSGKYWCEVKNELGTKSASISINVKYGPKNTSVTTSPSGEVKEGSSVTLSCSSDANPAAKYTWFKDNTVYRDMNQKQQLVFDRVNSSDSGKYLCEAKNELGTKSASISINVKYGPKHTSVTSSPSGGVKEGSSVTLSCSSDANPAANYTWFKDNTDNSSRDMNQGQQLVFGHIKSSDSGKYLCEVKNELGTKSASISINVKYGPKNTSVTTSPSGEVKEGSSVTLSCSSDANPAAKYTWFKDNTVYRDMNQKQQLVFDRVNSSDSGKYLCEAKNELGTKSASISINVKYGPKHTSVTSSPSGGVKEGSSVTLSCSSDANPAANYTWFKDNTDNSSRDMNQGQQLVFGHIKSSDSGKYLCEVKNELGTKSASISINVKYGPKNTSVTTSPSGEVKEGSSVTLSCSSDANPAAKYTWFKDNTVYRDMNQKQQLVFDRVNSSDSGKYLCEAKNELGTKSASISINVKYGPKHTSVTSSPSGGVKEGSSVTLSCSSDANPAANYTWFKDNTDNSSRDMNQGQQLVFGHIKSSDSGKYLCEVKNELGTKSASISINVKYGPKNTSVTTSPSGEVKEGSSVTLSCSSDANPAAKYTWFKDNTVYRDMNQKQQLVFDRVNSSDSGKYLCEAKNELGTKSASISINVKYGPKHTSVTSSPSGGVKEGSSVTLSCSSDANPAANYTWFKDNTDNSSRDMNQGQQLVFGHIKSSDSGKYLCEVKNELGTKSASISINVKYGPKNTSVTTSPSGEVKEGSSVTLSCSSDANPAAKYTWFKDNTVYRDMNQKQQLVFDHVNSSDSGKYLCEAKNELGTKSASISINVKYGPKHTSVISSPSGGVKEGSAVTLSCSTDANPAANYTWFKEHEDSVIESGQNYTITDIRSKLGGNYYCQAHNAIGRHNSTFLSINVTETYQQMTTTVGTIGSIAVLLAIILLLITFLWMRRKRASRKASALRPDTVEEPLPVPVYGNVLALTNRAAPAALREPIERQDDLHYASIHFSRSENQEVPRCSAGSRVQSDQTDEVLYSVVKFKIPNAVPEGRDQAETGETSELYSTVKKHPRV</sequence>
<keyword evidence="2" id="KW-0472">Membrane</keyword>
<feature type="domain" description="Ig-like" evidence="3">
    <location>
        <begin position="352"/>
        <end position="432"/>
    </location>
</feature>
<feature type="domain" description="Ig-like" evidence="3">
    <location>
        <begin position="528"/>
        <end position="608"/>
    </location>
</feature>
<dbReference type="Gene3D" id="2.60.40.10">
    <property type="entry name" value="Immunoglobulins"/>
    <property type="match status" value="12"/>
</dbReference>
<feature type="domain" description="Ig-like" evidence="3">
    <location>
        <begin position="880"/>
        <end position="960"/>
    </location>
</feature>
<feature type="domain" description="Ig-like" evidence="3">
    <location>
        <begin position="704"/>
        <end position="784"/>
    </location>
</feature>
<keyword evidence="2" id="KW-0812">Transmembrane</keyword>
<dbReference type="PANTHER" id="PTHR46013:SF4">
    <property type="entry name" value="B-CELL RECEPTOR CD22-RELATED"/>
    <property type="match status" value="1"/>
</dbReference>
<dbReference type="InterPro" id="IPR007110">
    <property type="entry name" value="Ig-like_dom"/>
</dbReference>
<evidence type="ECO:0000313" key="5">
    <source>
        <dbReference type="Proteomes" id="UP001174136"/>
    </source>
</evidence>
<evidence type="ECO:0000259" key="3">
    <source>
        <dbReference type="PROSITE" id="PS50835"/>
    </source>
</evidence>
<feature type="domain" description="Ig-like" evidence="3">
    <location>
        <begin position="439"/>
        <end position="521"/>
    </location>
</feature>
<gene>
    <name evidence="4" type="primary">HMCN1_9</name>
    <name evidence="4" type="ORF">N1851_026333</name>
</gene>
<dbReference type="EMBL" id="JAOPHQ010004877">
    <property type="protein sequence ID" value="KAK0137464.1"/>
    <property type="molecule type" value="Genomic_DNA"/>
</dbReference>
<dbReference type="InterPro" id="IPR003599">
    <property type="entry name" value="Ig_sub"/>
</dbReference>
<keyword evidence="2" id="KW-1133">Transmembrane helix</keyword>
<dbReference type="PANTHER" id="PTHR46013">
    <property type="entry name" value="VASCULAR CELL ADHESION MOLECULE 1"/>
    <property type="match status" value="1"/>
</dbReference>
<feature type="region of interest" description="Disordered" evidence="1">
    <location>
        <begin position="1357"/>
        <end position="1380"/>
    </location>
</feature>
<dbReference type="SMART" id="SM00408">
    <property type="entry name" value="IGc2"/>
    <property type="match status" value="11"/>
</dbReference>